<evidence type="ECO:0000313" key="2">
    <source>
        <dbReference type="Proteomes" id="UP000549394"/>
    </source>
</evidence>
<comment type="caution">
    <text evidence="1">The sequence shown here is derived from an EMBL/GenBank/DDBJ whole genome shotgun (WGS) entry which is preliminary data.</text>
</comment>
<reference evidence="1 2" key="1">
    <citation type="submission" date="2020-08" db="EMBL/GenBank/DDBJ databases">
        <authorList>
            <person name="Hejnol A."/>
        </authorList>
    </citation>
    <scope>NUCLEOTIDE SEQUENCE [LARGE SCALE GENOMIC DNA]</scope>
</reference>
<sequence>MLRKTDTSGTKKYAKYSRIMKKQTSGQKMNAEGERRPMNTIDGLWNRICMAKSKWRLNAARKAAVTESMAAARLQARLLQQERILMGLS</sequence>
<protein>
    <submittedName>
        <fullName evidence="1">DgyrCDS3023</fullName>
    </submittedName>
</protein>
<keyword evidence="2" id="KW-1185">Reference proteome</keyword>
<organism evidence="1 2">
    <name type="scientific">Dimorphilus gyrociliatus</name>
    <dbReference type="NCBI Taxonomy" id="2664684"/>
    <lineage>
        <taxon>Eukaryota</taxon>
        <taxon>Metazoa</taxon>
        <taxon>Spiralia</taxon>
        <taxon>Lophotrochozoa</taxon>
        <taxon>Annelida</taxon>
        <taxon>Polychaeta</taxon>
        <taxon>Polychaeta incertae sedis</taxon>
        <taxon>Dinophilidae</taxon>
        <taxon>Dimorphilus</taxon>
    </lineage>
</organism>
<evidence type="ECO:0000313" key="1">
    <source>
        <dbReference type="EMBL" id="CAD5113859.1"/>
    </source>
</evidence>
<accession>A0A7I8VF02</accession>
<dbReference type="Proteomes" id="UP000549394">
    <property type="component" value="Unassembled WGS sequence"/>
</dbReference>
<dbReference type="AlphaFoldDB" id="A0A7I8VF02"/>
<proteinExistence type="predicted"/>
<gene>
    <name evidence="1" type="ORF">DGYR_LOCUS2782</name>
</gene>
<dbReference type="EMBL" id="CAJFCJ010000004">
    <property type="protein sequence ID" value="CAD5113859.1"/>
    <property type="molecule type" value="Genomic_DNA"/>
</dbReference>
<name>A0A7I8VF02_9ANNE</name>